<dbReference type="InterPro" id="IPR010334">
    <property type="entry name" value="Dcp1"/>
</dbReference>
<proteinExistence type="inferred from homology"/>
<evidence type="ECO:0000256" key="1">
    <source>
        <dbReference type="ARBA" id="ARBA00004496"/>
    </source>
</evidence>
<dbReference type="GO" id="GO:0008047">
    <property type="term" value="F:enzyme activator activity"/>
    <property type="evidence" value="ECO:0007669"/>
    <property type="project" value="InterPro"/>
</dbReference>
<reference evidence="5" key="1">
    <citation type="submission" date="2023-05" db="EMBL/GenBank/DDBJ databases">
        <authorList>
            <person name="Huff M."/>
        </authorList>
    </citation>
    <scope>NUCLEOTIDE SEQUENCE</scope>
</reference>
<dbReference type="Gene3D" id="2.30.29.30">
    <property type="entry name" value="Pleckstrin-homology domain (PH domain)/Phosphotyrosine-binding domain (PTB)"/>
    <property type="match status" value="1"/>
</dbReference>
<dbReference type="GO" id="GO:0000932">
    <property type="term" value="C:P-body"/>
    <property type="evidence" value="ECO:0007669"/>
    <property type="project" value="TreeGrafter"/>
</dbReference>
<keyword evidence="4" id="KW-0507">mRNA processing</keyword>
<dbReference type="SUPFAM" id="SSF50729">
    <property type="entry name" value="PH domain-like"/>
    <property type="match status" value="1"/>
</dbReference>
<dbReference type="InterPro" id="IPR011993">
    <property type="entry name" value="PH-like_dom_sf"/>
</dbReference>
<dbReference type="Pfam" id="PF06058">
    <property type="entry name" value="DCP1"/>
    <property type="match status" value="1"/>
</dbReference>
<dbReference type="AlphaFoldDB" id="A0AAD2A8A1"/>
<evidence type="ECO:0000256" key="4">
    <source>
        <dbReference type="ARBA" id="ARBA00022664"/>
    </source>
</evidence>
<dbReference type="GO" id="GO:0006397">
    <property type="term" value="P:mRNA processing"/>
    <property type="evidence" value="ECO:0007669"/>
    <property type="project" value="UniProtKB-KW"/>
</dbReference>
<evidence type="ECO:0000256" key="3">
    <source>
        <dbReference type="ARBA" id="ARBA00022490"/>
    </source>
</evidence>
<evidence type="ECO:0000313" key="5">
    <source>
        <dbReference type="EMBL" id="CAI9783320.1"/>
    </source>
</evidence>
<dbReference type="PANTHER" id="PTHR16290:SF0">
    <property type="entry name" value="DECAPPING PROTEIN 1, ISOFORM A"/>
    <property type="match status" value="1"/>
</dbReference>
<dbReference type="CDD" id="cd13182">
    <property type="entry name" value="EVH1-like_Dcp1"/>
    <property type="match status" value="1"/>
</dbReference>
<evidence type="ECO:0008006" key="7">
    <source>
        <dbReference type="Google" id="ProtNLM"/>
    </source>
</evidence>
<keyword evidence="3" id="KW-0963">Cytoplasm</keyword>
<dbReference type="FunFam" id="2.30.29.30:FF:000159">
    <property type="entry name" value="mRNA-decapping enzyme-like protein"/>
    <property type="match status" value="1"/>
</dbReference>
<keyword evidence="6" id="KW-1185">Reference proteome</keyword>
<accession>A0AAD2A8A1</accession>
<name>A0AAD2A8A1_9LAMI</name>
<evidence type="ECO:0000313" key="6">
    <source>
        <dbReference type="Proteomes" id="UP000834106"/>
    </source>
</evidence>
<evidence type="ECO:0000256" key="2">
    <source>
        <dbReference type="ARBA" id="ARBA00008778"/>
    </source>
</evidence>
<sequence length="408" mass="44985">MSSSSVIGSHGAGGRCKLKPHLDEKATKTLNLTVLQRMDPFISEILMTVSFVTFYKFDVDATQWNRKDVEGTLFVVKRNTQPRFQFVVMNIRREENLVENLLQNFEFEVRLPYLLYRNAAQEVNGIWFYNSHECKEVSNLITRILNAHSKVPPKPQVSSSKSKFEELEAVPTSSVIEGPLEQSYIASTSSDLHNDSSFVNLFSRAMHIGNESSKVKNPSLNLPPTFPPSSCVLGAGPSAPTLLAPSLTVSVPSTDPMSSLHAAGEPSKSRNQVLNLVKPSSFFSPPLTSTFFTPATSSIPTTAIHLPSSIHRPHGSTTLKPFRPTPPATLTPDSVSVPNYGPLSRERVRDALLMLAQDNQFIDMFYKALLKVHQFIVYIKCWELAVSSSTERVVSCLVGSTCLGISIG</sequence>
<protein>
    <recommendedName>
        <fullName evidence="7">mRNA-decapping enzyme-like protein</fullName>
    </recommendedName>
</protein>
<dbReference type="PANTHER" id="PTHR16290">
    <property type="entry name" value="TRANSCRIPTION FACTOR SMIF DECAPPING ENZYME DCP1"/>
    <property type="match status" value="1"/>
</dbReference>
<organism evidence="5 6">
    <name type="scientific">Fraxinus pennsylvanica</name>
    <dbReference type="NCBI Taxonomy" id="56036"/>
    <lineage>
        <taxon>Eukaryota</taxon>
        <taxon>Viridiplantae</taxon>
        <taxon>Streptophyta</taxon>
        <taxon>Embryophyta</taxon>
        <taxon>Tracheophyta</taxon>
        <taxon>Spermatophyta</taxon>
        <taxon>Magnoliopsida</taxon>
        <taxon>eudicotyledons</taxon>
        <taxon>Gunneridae</taxon>
        <taxon>Pentapetalae</taxon>
        <taxon>asterids</taxon>
        <taxon>lamiids</taxon>
        <taxon>Lamiales</taxon>
        <taxon>Oleaceae</taxon>
        <taxon>Oleeae</taxon>
        <taxon>Fraxinus</taxon>
    </lineage>
</organism>
<dbReference type="GO" id="GO:0031087">
    <property type="term" value="P:deadenylation-independent decapping of nuclear-transcribed mRNA"/>
    <property type="evidence" value="ECO:0007669"/>
    <property type="project" value="TreeGrafter"/>
</dbReference>
<dbReference type="EMBL" id="OU503054">
    <property type="protein sequence ID" value="CAI9783320.1"/>
    <property type="molecule type" value="Genomic_DNA"/>
</dbReference>
<dbReference type="GO" id="GO:0000290">
    <property type="term" value="P:deadenylation-dependent decapping of nuclear-transcribed mRNA"/>
    <property type="evidence" value="ECO:0007669"/>
    <property type="project" value="InterPro"/>
</dbReference>
<dbReference type="Proteomes" id="UP000834106">
    <property type="component" value="Chromosome 19"/>
</dbReference>
<comment type="subcellular location">
    <subcellularLocation>
        <location evidence="1">Cytoplasm</location>
    </subcellularLocation>
</comment>
<comment type="similarity">
    <text evidence="2">Belongs to the DCP1 family.</text>
</comment>
<gene>
    <name evidence="5" type="ORF">FPE_LOCUS30750</name>
</gene>
<dbReference type="GO" id="GO:0003729">
    <property type="term" value="F:mRNA binding"/>
    <property type="evidence" value="ECO:0007669"/>
    <property type="project" value="TreeGrafter"/>
</dbReference>